<comment type="cofactor">
    <cofactor evidence="4">
        <name>pyridoxal 5'-phosphate</name>
        <dbReference type="ChEBI" id="CHEBI:597326"/>
    </cofactor>
    <text evidence="4">Binds 1 pyridoxal phosphate per subunit.</text>
</comment>
<dbReference type="PANTHER" id="PTHR11986:SF113">
    <property type="entry name" value="SUCCINYLORNITHINE TRANSAMINASE"/>
    <property type="match status" value="1"/>
</dbReference>
<comment type="similarity">
    <text evidence="4">Belongs to the class-III pyridoxal-phosphate-dependent aminotransferase family. ArgD subfamily.</text>
</comment>
<dbReference type="FunFam" id="3.40.640.10:FF:000004">
    <property type="entry name" value="Acetylornithine aminotransferase"/>
    <property type="match status" value="1"/>
</dbReference>
<dbReference type="GO" id="GO:0042802">
    <property type="term" value="F:identical protein binding"/>
    <property type="evidence" value="ECO:0007669"/>
    <property type="project" value="TreeGrafter"/>
</dbReference>
<dbReference type="Gene3D" id="3.90.1150.10">
    <property type="entry name" value="Aspartate Aminotransferase, domain 1"/>
    <property type="match status" value="1"/>
</dbReference>
<organism evidence="5 6">
    <name type="scientific">Roseospirillum parvum</name>
    <dbReference type="NCBI Taxonomy" id="83401"/>
    <lineage>
        <taxon>Bacteria</taxon>
        <taxon>Pseudomonadati</taxon>
        <taxon>Pseudomonadota</taxon>
        <taxon>Alphaproteobacteria</taxon>
        <taxon>Rhodospirillales</taxon>
        <taxon>Rhodospirillaceae</taxon>
        <taxon>Roseospirillum</taxon>
    </lineage>
</organism>
<keyword evidence="3 4" id="KW-0663">Pyridoxal phosphate</keyword>
<dbReference type="InterPro" id="IPR050103">
    <property type="entry name" value="Class-III_PLP-dep_AT"/>
</dbReference>
<feature type="binding site" evidence="4">
    <location>
        <begin position="110"/>
        <end position="111"/>
    </location>
    <ligand>
        <name>pyridoxal 5'-phosphate</name>
        <dbReference type="ChEBI" id="CHEBI:597326"/>
    </ligand>
</feature>
<dbReference type="Gene3D" id="3.40.640.10">
    <property type="entry name" value="Type I PLP-dependent aspartate aminotransferase-like (Major domain)"/>
    <property type="match status" value="1"/>
</dbReference>
<feature type="binding site" evidence="4">
    <location>
        <position position="143"/>
    </location>
    <ligand>
        <name>pyridoxal 5'-phosphate</name>
        <dbReference type="ChEBI" id="CHEBI:597326"/>
    </ligand>
</feature>
<comment type="catalytic activity">
    <reaction evidence="4">
        <text>N(2)-acetyl-L-ornithine + 2-oxoglutarate = N-acetyl-L-glutamate 5-semialdehyde + L-glutamate</text>
        <dbReference type="Rhea" id="RHEA:18049"/>
        <dbReference type="ChEBI" id="CHEBI:16810"/>
        <dbReference type="ChEBI" id="CHEBI:29123"/>
        <dbReference type="ChEBI" id="CHEBI:29985"/>
        <dbReference type="ChEBI" id="CHEBI:57805"/>
        <dbReference type="EC" id="2.6.1.11"/>
    </reaction>
</comment>
<dbReference type="NCBIfam" id="TIGR00707">
    <property type="entry name" value="argD"/>
    <property type="match status" value="1"/>
</dbReference>
<comment type="miscellaneous">
    <text evidence="4">May also have succinyldiaminopimelate aminotransferase activity, thus carrying out the corresponding step in lysine biosynthesis.</text>
</comment>
<feature type="modified residue" description="N6-(pyridoxal phosphate)lysine" evidence="4">
    <location>
        <position position="257"/>
    </location>
</feature>
<dbReference type="InterPro" id="IPR015421">
    <property type="entry name" value="PyrdxlP-dep_Trfase_major"/>
</dbReference>
<evidence type="ECO:0000256" key="4">
    <source>
        <dbReference type="HAMAP-Rule" id="MF_01107"/>
    </source>
</evidence>
<dbReference type="PROSITE" id="PS00600">
    <property type="entry name" value="AA_TRANSFER_CLASS_3"/>
    <property type="match status" value="1"/>
</dbReference>
<dbReference type="STRING" id="83401.SAMN05421742_101210"/>
<gene>
    <name evidence="4" type="primary">argD</name>
    <name evidence="5" type="ORF">SAMN05421742_101210</name>
</gene>
<evidence type="ECO:0000313" key="5">
    <source>
        <dbReference type="EMBL" id="SDG42535.1"/>
    </source>
</evidence>
<dbReference type="RefSeq" id="WP_092614102.1">
    <property type="nucleotide sequence ID" value="NZ_FNCV01000001.1"/>
</dbReference>
<dbReference type="NCBIfam" id="NF002325">
    <property type="entry name" value="PRK01278.1"/>
    <property type="match status" value="1"/>
</dbReference>
<evidence type="ECO:0000256" key="2">
    <source>
        <dbReference type="ARBA" id="ARBA00022679"/>
    </source>
</evidence>
<feature type="binding site" evidence="4">
    <location>
        <position position="146"/>
    </location>
    <ligand>
        <name>N(2)-acetyl-L-ornithine</name>
        <dbReference type="ChEBI" id="CHEBI:57805"/>
    </ligand>
</feature>
<comment type="pathway">
    <text evidence="4">Amino-acid biosynthesis; L-arginine biosynthesis; N(2)-acetyl-L-ornithine from L-glutamate: step 4/4.</text>
</comment>
<feature type="binding site" evidence="4">
    <location>
        <position position="286"/>
    </location>
    <ligand>
        <name>pyridoxal 5'-phosphate</name>
        <dbReference type="ChEBI" id="CHEBI:597326"/>
    </ligand>
</feature>
<keyword evidence="1 4" id="KW-0032">Aminotransferase</keyword>
<feature type="binding site" evidence="4">
    <location>
        <begin position="228"/>
        <end position="231"/>
    </location>
    <ligand>
        <name>pyridoxal 5'-phosphate</name>
        <dbReference type="ChEBI" id="CHEBI:597326"/>
    </ligand>
</feature>
<dbReference type="UniPathway" id="UPA00068">
    <property type="reaction ID" value="UER00109"/>
</dbReference>
<dbReference type="Pfam" id="PF00202">
    <property type="entry name" value="Aminotran_3"/>
    <property type="match status" value="1"/>
</dbReference>
<dbReference type="EMBL" id="FNCV01000001">
    <property type="protein sequence ID" value="SDG42535.1"/>
    <property type="molecule type" value="Genomic_DNA"/>
</dbReference>
<dbReference type="InterPro" id="IPR049704">
    <property type="entry name" value="Aminotrans_3_PPA_site"/>
</dbReference>
<keyword evidence="6" id="KW-1185">Reference proteome</keyword>
<dbReference type="PANTHER" id="PTHR11986">
    <property type="entry name" value="AMINOTRANSFERASE CLASS III"/>
    <property type="match status" value="1"/>
</dbReference>
<dbReference type="CDD" id="cd00610">
    <property type="entry name" value="OAT_like"/>
    <property type="match status" value="1"/>
</dbReference>
<dbReference type="InterPro" id="IPR005814">
    <property type="entry name" value="Aminotrans_3"/>
</dbReference>
<dbReference type="InterPro" id="IPR015424">
    <property type="entry name" value="PyrdxlP-dep_Trfase"/>
</dbReference>
<keyword evidence="4" id="KW-0028">Amino-acid biosynthesis</keyword>
<dbReference type="Proteomes" id="UP000217076">
    <property type="component" value="Unassembled WGS sequence"/>
</dbReference>
<comment type="subunit">
    <text evidence="4">Homodimer.</text>
</comment>
<dbReference type="EC" id="2.6.1.11" evidence="4"/>
<dbReference type="GO" id="GO:0006526">
    <property type="term" value="P:L-arginine biosynthetic process"/>
    <property type="evidence" value="ECO:0007669"/>
    <property type="project" value="UniProtKB-UniRule"/>
</dbReference>
<dbReference type="GO" id="GO:0003992">
    <property type="term" value="F:N2-acetyl-L-ornithine:2-oxoglutarate 5-aminotransferase activity"/>
    <property type="evidence" value="ECO:0007669"/>
    <property type="project" value="UniProtKB-UniRule"/>
</dbReference>
<accession>A0A1G7U4H1</accession>
<dbReference type="HAMAP" id="MF_01107">
    <property type="entry name" value="ArgD_aminotrans_3"/>
    <property type="match status" value="1"/>
</dbReference>
<dbReference type="PIRSF" id="PIRSF000521">
    <property type="entry name" value="Transaminase_4ab_Lys_Orn"/>
    <property type="match status" value="1"/>
</dbReference>
<sequence length="404" mass="41671">MSSPAPAVGAAAAPAVSPVMPVFARAPIAMERGEGCWLIDTEGRRYLDFTAGIGVTALGHAHPKLIAALSEQAEKLWHCSNLFTVPGQERVAARLTAACFADTVFFTNSGAEALEGCIKLVRRYFHVAGTPERHRIVTLEGSFHGRTLATLAAAAKPAHLDGFAPHLEGFDQVPPNDLDAMAAAIGPSTAAILVEPVQGEGGIRVLDGAYLKGLRQLADANGLLLVFDEVQCGMGRTGHLFAHQAHGVEPDVMALAKGLGGGFPVGALLATAEAARGMTPGSHGTTFGGNPLAMAVAEAVLREIDDAAFLARVAETARDLRQHLDGLAARHPATVAEVRGSGLMLGLKLLPPVAEAVAACRAHGLLTVGAGDNVMRLLPPLIIGPAEIDAAIARLDGALTDLSG</sequence>
<dbReference type="InterPro" id="IPR015422">
    <property type="entry name" value="PyrdxlP-dep_Trfase_small"/>
</dbReference>
<dbReference type="OrthoDB" id="9801834at2"/>
<comment type="subcellular location">
    <subcellularLocation>
        <location evidence="4">Cytoplasm</location>
    </subcellularLocation>
</comment>
<evidence type="ECO:0000256" key="1">
    <source>
        <dbReference type="ARBA" id="ARBA00022576"/>
    </source>
</evidence>
<dbReference type="SUPFAM" id="SSF53383">
    <property type="entry name" value="PLP-dependent transferases"/>
    <property type="match status" value="1"/>
</dbReference>
<feature type="binding site" evidence="4">
    <location>
        <position position="285"/>
    </location>
    <ligand>
        <name>N(2)-acetyl-L-ornithine</name>
        <dbReference type="ChEBI" id="CHEBI:57805"/>
    </ligand>
</feature>
<dbReference type="InterPro" id="IPR004636">
    <property type="entry name" value="AcOrn/SuccOrn_fam"/>
</dbReference>
<protein>
    <recommendedName>
        <fullName evidence="4">Acetylornithine aminotransferase</fullName>
        <shortName evidence="4">ACOAT</shortName>
        <ecNumber evidence="4">2.6.1.11</ecNumber>
    </recommendedName>
</protein>
<proteinExistence type="inferred from homology"/>
<keyword evidence="2 4" id="KW-0808">Transferase</keyword>
<keyword evidence="4" id="KW-0055">Arginine biosynthesis</keyword>
<dbReference type="GO" id="GO:0030170">
    <property type="term" value="F:pyridoxal phosphate binding"/>
    <property type="evidence" value="ECO:0007669"/>
    <property type="project" value="InterPro"/>
</dbReference>
<evidence type="ECO:0000313" key="6">
    <source>
        <dbReference type="Proteomes" id="UP000217076"/>
    </source>
</evidence>
<keyword evidence="4" id="KW-0963">Cytoplasm</keyword>
<dbReference type="GO" id="GO:0005737">
    <property type="term" value="C:cytoplasm"/>
    <property type="evidence" value="ECO:0007669"/>
    <property type="project" value="UniProtKB-SubCell"/>
</dbReference>
<dbReference type="AlphaFoldDB" id="A0A1G7U4H1"/>
<name>A0A1G7U4H1_9PROT</name>
<reference evidence="6" key="1">
    <citation type="submission" date="2016-10" db="EMBL/GenBank/DDBJ databases">
        <authorList>
            <person name="Varghese N."/>
            <person name="Submissions S."/>
        </authorList>
    </citation>
    <scope>NUCLEOTIDE SEQUENCE [LARGE SCALE GENOMIC DNA]</scope>
    <source>
        <strain evidence="6">930I</strain>
    </source>
</reference>
<evidence type="ECO:0000256" key="3">
    <source>
        <dbReference type="ARBA" id="ARBA00022898"/>
    </source>
</evidence>